<evidence type="ECO:0000259" key="11">
    <source>
        <dbReference type="Pfam" id="PF12705"/>
    </source>
</evidence>
<evidence type="ECO:0000256" key="6">
    <source>
        <dbReference type="ARBA" id="ARBA00022839"/>
    </source>
</evidence>
<feature type="domain" description="ATP-dependent helicase/deoxyribonuclease subunit B N-terminal" evidence="12">
    <location>
        <begin position="26"/>
        <end position="262"/>
    </location>
</feature>
<accession>W0FKF1</accession>
<dbReference type="InterPro" id="IPR038726">
    <property type="entry name" value="PDDEXK_AddAB-type"/>
</dbReference>
<dbReference type="PANTHER" id="PTHR30591">
    <property type="entry name" value="RECBCD ENZYME SUBUNIT RECC"/>
    <property type="match status" value="1"/>
</dbReference>
<dbReference type="Gene3D" id="1.10.486.10">
    <property type="entry name" value="PCRA, domain 4"/>
    <property type="match status" value="1"/>
</dbReference>
<dbReference type="AlphaFoldDB" id="W0FKF1"/>
<organism evidence="13">
    <name type="scientific">uncultured bacterium Contig1625</name>
    <dbReference type="NCBI Taxonomy" id="1393476"/>
    <lineage>
        <taxon>Bacteria</taxon>
        <taxon>environmental samples</taxon>
    </lineage>
</organism>
<dbReference type="GO" id="GO:0006281">
    <property type="term" value="P:DNA repair"/>
    <property type="evidence" value="ECO:0007669"/>
    <property type="project" value="UniProtKB-KW"/>
</dbReference>
<name>W0FKF1_9BACT</name>
<dbReference type="GO" id="GO:0006310">
    <property type="term" value="P:DNA recombination"/>
    <property type="evidence" value="ECO:0007669"/>
    <property type="project" value="TreeGrafter"/>
</dbReference>
<dbReference type="Pfam" id="PF12705">
    <property type="entry name" value="PDDEXK_1"/>
    <property type="match status" value="1"/>
</dbReference>
<dbReference type="EMBL" id="KC246832">
    <property type="protein sequence ID" value="AHF25353.1"/>
    <property type="molecule type" value="Genomic_DNA"/>
</dbReference>
<feature type="domain" description="PD-(D/E)XK endonuclease-like" evidence="11">
    <location>
        <begin position="824"/>
        <end position="1151"/>
    </location>
</feature>
<keyword evidence="9" id="KW-0234">DNA repair</keyword>
<sequence length="1178" mass="131039">MAIIRIVTTRAPGLIPSLVKEIDRAANPVVLIPESFTLACETEIVSRSREKGFFDLKIFSPSSLVREVRELTGRGSKKPVSADGQNMIISQVLHHHQEELRYYRDSVAQPTLAQKIAGQINDFHRARLTPGFLRDFDPSSRRTKAKMEDMALVWDGYNQVLGNQFEDAVGQWLSAVGHIRKSGLIRNAQLLIYGFDYITHDILNLVDAAISDNGADRNGAAEVVIGLISDDVGPDREIFRAANDSVLALMDYLSHNGYAFTQQRETMIPPIDPGIAYVEKSIYATGAFASEKIYERRDEVTVIRPDPAEAKKQAMADLNRSEIPDMSHVRVYYAKNSYLECQHACQTLIDWHREGIPWEDMAIAVCEQNTLPSLLPLTLSASGIPFNAKQDQPILMSGYAQYFLSLLRILRLNFCQNDVLRMIKTGFTPLSSQDVMDMENYVRKNGIHRGRWLKPFYMPEKAAEKEKAEHMEALRQQLIDPIVELRDKLSQKGCTGRQAATLLFGFITDAGIYDRLLAQEDVLAEQGDDLGIDRNRQVWTAINELLDSVAVFIADEPLPLHDLCTMLEASMASRMIKSLPQLSRAVMVAPPQMFFSSGVRCMIVMGLQESELSTGGGILSEHERSQLEQFIEDANREFYKQQSAGGMEGPDESAEPSEAESSDIRPFSKIGQSLLDLAARQKQDVYQAVSLAREQLMISCSSAKPSGGVLTPSTAFKRLSKVIADMNPANVSGGLMNTDIRPFAPAFALETLAVKLRDTKDSRDGFLHGSGTEDILWQNALGSLYNSDTWREKTTGVLNGLHVTVTTTGITPDQAARLYQSRAMSISRVETFGSCPWRHLLQYGLDLFPTATYVFERNEQGTFNHDVIKMFLDEAMKLPEWPDISEHQQNVLLNRILRERVKQWEGGILRSDIVHRFQGVSIIHGVRTSIASLMRSFQQKPHFLPMAAEVPFGMPDVKSAFNLPPISITTADGAVIAFSGRIDRIDKLVLPDGKTYFMIVDNKMSSRDVKQNSIIAGLQLQLPLYIRAAQNGLTGFEAAGGLYQPVKDVLVDGDDAGKIIAQIDKDLQTSGIILDDKGIQDAMKPVKIARKSDANDTISAVTPEELQSVLDCAVDIVTGRVNRIRSGETAPMPLQDGLQSPCSWCDHADGCLYDSTLPGCKIRELDHKHRMEMPAQKP</sequence>
<protein>
    <submittedName>
        <fullName evidence="13">ATP-dependent nuclease subunit AddB</fullName>
    </submittedName>
</protein>
<feature type="compositionally biased region" description="Acidic residues" evidence="10">
    <location>
        <begin position="649"/>
        <end position="661"/>
    </location>
</feature>
<evidence type="ECO:0000256" key="1">
    <source>
        <dbReference type="ARBA" id="ARBA00022722"/>
    </source>
</evidence>
<evidence type="ECO:0000256" key="4">
    <source>
        <dbReference type="ARBA" id="ARBA00022801"/>
    </source>
</evidence>
<keyword evidence="8" id="KW-0238">DNA-binding</keyword>
<dbReference type="GO" id="GO:0004386">
    <property type="term" value="F:helicase activity"/>
    <property type="evidence" value="ECO:0007669"/>
    <property type="project" value="UniProtKB-KW"/>
</dbReference>
<proteinExistence type="predicted"/>
<evidence type="ECO:0000256" key="3">
    <source>
        <dbReference type="ARBA" id="ARBA00022763"/>
    </source>
</evidence>
<dbReference type="Gene3D" id="3.40.50.300">
    <property type="entry name" value="P-loop containing nucleotide triphosphate hydrolases"/>
    <property type="match status" value="2"/>
</dbReference>
<keyword evidence="7" id="KW-0067">ATP-binding</keyword>
<keyword evidence="2" id="KW-0547">Nucleotide-binding</keyword>
<evidence type="ECO:0000256" key="5">
    <source>
        <dbReference type="ARBA" id="ARBA00022806"/>
    </source>
</evidence>
<keyword evidence="1" id="KW-0540">Nuclease</keyword>
<keyword evidence="3" id="KW-0227">DNA damage</keyword>
<keyword evidence="5" id="KW-0347">Helicase</keyword>
<keyword evidence="4" id="KW-0378">Hydrolase</keyword>
<evidence type="ECO:0000256" key="7">
    <source>
        <dbReference type="ARBA" id="ARBA00022840"/>
    </source>
</evidence>
<dbReference type="SUPFAM" id="SSF52540">
    <property type="entry name" value="P-loop containing nucleoside triphosphate hydrolases"/>
    <property type="match status" value="1"/>
</dbReference>
<evidence type="ECO:0000259" key="12">
    <source>
        <dbReference type="Pfam" id="PF21445"/>
    </source>
</evidence>
<dbReference type="GO" id="GO:0005524">
    <property type="term" value="F:ATP binding"/>
    <property type="evidence" value="ECO:0007669"/>
    <property type="project" value="UniProtKB-KW"/>
</dbReference>
<dbReference type="GO" id="GO:0004527">
    <property type="term" value="F:exonuclease activity"/>
    <property type="evidence" value="ECO:0007669"/>
    <property type="project" value="UniProtKB-KW"/>
</dbReference>
<dbReference type="Pfam" id="PF21445">
    <property type="entry name" value="ADDB_N"/>
    <property type="match status" value="1"/>
</dbReference>
<dbReference type="GO" id="GO:0003677">
    <property type="term" value="F:DNA binding"/>
    <property type="evidence" value="ECO:0007669"/>
    <property type="project" value="UniProtKB-KW"/>
</dbReference>
<evidence type="ECO:0000256" key="9">
    <source>
        <dbReference type="ARBA" id="ARBA00023204"/>
    </source>
</evidence>
<reference evidence="13" key="1">
    <citation type="journal article" date="2013" name="PLoS ONE">
        <title>Metagenomic insights into the carbohydrate-active enzymes carried by the microorganisms adhering to solid digesta in the rumen of cows.</title>
        <authorList>
            <person name="Wang L."/>
            <person name="Hatem A."/>
            <person name="Catalyurek U.V."/>
            <person name="Morrison M."/>
            <person name="Yu Z."/>
        </authorList>
    </citation>
    <scope>NUCLEOTIDE SEQUENCE</scope>
</reference>
<evidence type="ECO:0000313" key="13">
    <source>
        <dbReference type="EMBL" id="AHF25353.1"/>
    </source>
</evidence>
<feature type="region of interest" description="Disordered" evidence="10">
    <location>
        <begin position="642"/>
        <end position="663"/>
    </location>
</feature>
<dbReference type="InterPro" id="IPR027417">
    <property type="entry name" value="P-loop_NTPase"/>
</dbReference>
<dbReference type="PANTHER" id="PTHR30591:SF1">
    <property type="entry name" value="RECBCD ENZYME SUBUNIT RECC"/>
    <property type="match status" value="1"/>
</dbReference>
<dbReference type="InterPro" id="IPR049035">
    <property type="entry name" value="ADDB_N"/>
</dbReference>
<evidence type="ECO:0000256" key="8">
    <source>
        <dbReference type="ARBA" id="ARBA00023125"/>
    </source>
</evidence>
<evidence type="ECO:0000256" key="2">
    <source>
        <dbReference type="ARBA" id="ARBA00022741"/>
    </source>
</evidence>
<keyword evidence="6" id="KW-0269">Exonuclease</keyword>
<evidence type="ECO:0000256" key="10">
    <source>
        <dbReference type="SAM" id="MobiDB-lite"/>
    </source>
</evidence>